<dbReference type="Pfam" id="PF00069">
    <property type="entry name" value="Pkinase"/>
    <property type="match status" value="1"/>
</dbReference>
<evidence type="ECO:0000313" key="16">
    <source>
        <dbReference type="EMBL" id="KAH3686337.1"/>
    </source>
</evidence>
<keyword evidence="8 12" id="KW-0067">ATP-binding</keyword>
<dbReference type="InterPro" id="IPR000719">
    <property type="entry name" value="Prot_kinase_dom"/>
</dbReference>
<dbReference type="FunFam" id="1.10.510.10:FF:000449">
    <property type="entry name" value="Calcium/calmodulin-dependent protein kinase"/>
    <property type="match status" value="1"/>
</dbReference>
<keyword evidence="3 13" id="KW-0723">Serine/threonine-protein kinase</keyword>
<sequence>MPIVNPDTSVATDQSHHRFSKFLNKLTGQPTSYAKKQDYIYGRTLGAGAMGVVRQARHVPSGEDVAIKIILKKTFKGNEQQIYDELSLLGKCNHPNIIKFKDWFESKDKFYIVTQLAIGGELFDRIVEKGKFVEDDARSIIKQVLGALIYLHEELEIVHRDLKPENLLYVSKSDDSELVLADFGIAKQLDTSDQLIYSAAGSLGYCAPEVLTANGHGKPCDVWSLGVICYTLLVGYSPFRSENVNDFLQEVQTEPVVVFHRDYWRGVSQDAKDFILRCLTLDPYARATAQELMCDKWMVKEQTSEGEDLLPSIKKFNAKKKFIQAVEIVKLKNRINKLRALEPESDQDDEDFQYGGFSSSSDSSEVDVSSSPQHSSMDLSRLANALKTVRDSKGSSASVNSDPGSNGSKQELKSQLNANLFQQVVRAATMNPDRVKGYSNKEGDGENSVEKGTGREQ</sequence>
<dbReference type="FunFam" id="3.30.200.20:FF:000278">
    <property type="entry name" value="Calcium/calmodulin-dependent protein kinase II"/>
    <property type="match status" value="1"/>
</dbReference>
<dbReference type="PANTHER" id="PTHR24347">
    <property type="entry name" value="SERINE/THREONINE-PROTEIN KINASE"/>
    <property type="match status" value="1"/>
</dbReference>
<dbReference type="InterPro" id="IPR011009">
    <property type="entry name" value="Kinase-like_dom_sf"/>
</dbReference>
<dbReference type="CDD" id="cd05117">
    <property type="entry name" value="STKc_CAMK"/>
    <property type="match status" value="1"/>
</dbReference>
<evidence type="ECO:0000256" key="13">
    <source>
        <dbReference type="RuleBase" id="RU000304"/>
    </source>
</evidence>
<dbReference type="GO" id="GO:0005524">
    <property type="term" value="F:ATP binding"/>
    <property type="evidence" value="ECO:0007669"/>
    <property type="project" value="UniProtKB-UniRule"/>
</dbReference>
<evidence type="ECO:0000256" key="7">
    <source>
        <dbReference type="ARBA" id="ARBA00022777"/>
    </source>
</evidence>
<evidence type="ECO:0000256" key="10">
    <source>
        <dbReference type="ARBA" id="ARBA00047307"/>
    </source>
</evidence>
<dbReference type="SUPFAM" id="SSF56112">
    <property type="entry name" value="Protein kinase-like (PK-like)"/>
    <property type="match status" value="1"/>
</dbReference>
<accession>A0A9P8QB75</accession>
<feature type="compositionally biased region" description="Acidic residues" evidence="14">
    <location>
        <begin position="343"/>
        <end position="352"/>
    </location>
</feature>
<comment type="caution">
    <text evidence="16">The sequence shown here is derived from an EMBL/GenBank/DDBJ whole genome shotgun (WGS) entry which is preliminary data.</text>
</comment>
<reference evidence="16" key="2">
    <citation type="submission" date="2021-01" db="EMBL/GenBank/DDBJ databases">
        <authorList>
            <person name="Schikora-Tamarit M.A."/>
        </authorList>
    </citation>
    <scope>NUCLEOTIDE SEQUENCE</scope>
    <source>
        <strain evidence="16">CBS2887</strain>
    </source>
</reference>
<feature type="compositionally biased region" description="Basic and acidic residues" evidence="14">
    <location>
        <begin position="433"/>
        <end position="457"/>
    </location>
</feature>
<reference evidence="16" key="1">
    <citation type="journal article" date="2021" name="Open Biol.">
        <title>Shared evolutionary footprints suggest mitochondrial oxidative damage underlies multiple complex I losses in fungi.</title>
        <authorList>
            <person name="Schikora-Tamarit M.A."/>
            <person name="Marcet-Houben M."/>
            <person name="Nosek J."/>
            <person name="Gabaldon T."/>
        </authorList>
    </citation>
    <scope>NUCLEOTIDE SEQUENCE</scope>
    <source>
        <strain evidence="16">CBS2887</strain>
    </source>
</reference>
<evidence type="ECO:0000256" key="1">
    <source>
        <dbReference type="ARBA" id="ARBA00005354"/>
    </source>
</evidence>
<feature type="region of interest" description="Disordered" evidence="14">
    <location>
        <begin position="341"/>
        <end position="457"/>
    </location>
</feature>
<dbReference type="InterPro" id="IPR017441">
    <property type="entry name" value="Protein_kinase_ATP_BS"/>
</dbReference>
<dbReference type="OrthoDB" id="40902at2759"/>
<evidence type="ECO:0000256" key="9">
    <source>
        <dbReference type="ARBA" id="ARBA00022860"/>
    </source>
</evidence>
<feature type="compositionally biased region" description="Polar residues" evidence="14">
    <location>
        <begin position="394"/>
        <end position="422"/>
    </location>
</feature>
<feature type="domain" description="Protein kinase" evidence="15">
    <location>
        <begin position="39"/>
        <end position="298"/>
    </location>
</feature>
<dbReference type="Gene3D" id="3.30.200.20">
    <property type="entry name" value="Phosphorylase Kinase, domain 1"/>
    <property type="match status" value="1"/>
</dbReference>
<evidence type="ECO:0000256" key="11">
    <source>
        <dbReference type="ARBA" id="ARBA00047430"/>
    </source>
</evidence>
<evidence type="ECO:0000256" key="2">
    <source>
        <dbReference type="ARBA" id="ARBA00012434"/>
    </source>
</evidence>
<evidence type="ECO:0000256" key="4">
    <source>
        <dbReference type="ARBA" id="ARBA00022553"/>
    </source>
</evidence>
<feature type="compositionally biased region" description="Low complexity" evidence="14">
    <location>
        <begin position="358"/>
        <end position="376"/>
    </location>
</feature>
<organism evidence="16 17">
    <name type="scientific">Wickerhamomyces pijperi</name>
    <name type="common">Yeast</name>
    <name type="synonym">Pichia pijperi</name>
    <dbReference type="NCBI Taxonomy" id="599730"/>
    <lineage>
        <taxon>Eukaryota</taxon>
        <taxon>Fungi</taxon>
        <taxon>Dikarya</taxon>
        <taxon>Ascomycota</taxon>
        <taxon>Saccharomycotina</taxon>
        <taxon>Saccharomycetes</taxon>
        <taxon>Phaffomycetales</taxon>
        <taxon>Wickerhamomycetaceae</taxon>
        <taxon>Wickerhamomyces</taxon>
    </lineage>
</organism>
<comment type="similarity">
    <text evidence="1">Belongs to the protein kinase superfamily. CAMK Ser/Thr protein kinase family. CaMK subfamily.</text>
</comment>
<dbReference type="EC" id="2.7.11.17" evidence="2"/>
<dbReference type="EMBL" id="JAEUBG010001462">
    <property type="protein sequence ID" value="KAH3686337.1"/>
    <property type="molecule type" value="Genomic_DNA"/>
</dbReference>
<dbReference type="SMART" id="SM00220">
    <property type="entry name" value="S_TKc"/>
    <property type="match status" value="1"/>
</dbReference>
<evidence type="ECO:0000256" key="3">
    <source>
        <dbReference type="ARBA" id="ARBA00022527"/>
    </source>
</evidence>
<gene>
    <name evidence="16" type="ORF">WICPIJ_002699</name>
</gene>
<dbReference type="AlphaFoldDB" id="A0A9P8QB75"/>
<evidence type="ECO:0000256" key="14">
    <source>
        <dbReference type="SAM" id="MobiDB-lite"/>
    </source>
</evidence>
<evidence type="ECO:0000256" key="6">
    <source>
        <dbReference type="ARBA" id="ARBA00022741"/>
    </source>
</evidence>
<keyword evidence="9" id="KW-0112">Calmodulin-binding</keyword>
<dbReference type="InterPro" id="IPR008271">
    <property type="entry name" value="Ser/Thr_kinase_AS"/>
</dbReference>
<proteinExistence type="inferred from homology"/>
<evidence type="ECO:0000256" key="12">
    <source>
        <dbReference type="PROSITE-ProRule" id="PRU10141"/>
    </source>
</evidence>
<dbReference type="PROSITE" id="PS00107">
    <property type="entry name" value="PROTEIN_KINASE_ATP"/>
    <property type="match status" value="1"/>
</dbReference>
<dbReference type="PROSITE" id="PS50011">
    <property type="entry name" value="PROTEIN_KINASE_DOM"/>
    <property type="match status" value="1"/>
</dbReference>
<comment type="catalytic activity">
    <reaction evidence="10">
        <text>L-threonyl-[protein] + ATP = O-phospho-L-threonyl-[protein] + ADP + H(+)</text>
        <dbReference type="Rhea" id="RHEA:46608"/>
        <dbReference type="Rhea" id="RHEA-COMP:11060"/>
        <dbReference type="Rhea" id="RHEA-COMP:11605"/>
        <dbReference type="ChEBI" id="CHEBI:15378"/>
        <dbReference type="ChEBI" id="CHEBI:30013"/>
        <dbReference type="ChEBI" id="CHEBI:30616"/>
        <dbReference type="ChEBI" id="CHEBI:61977"/>
        <dbReference type="ChEBI" id="CHEBI:456216"/>
        <dbReference type="EC" id="2.7.11.17"/>
    </reaction>
</comment>
<dbReference type="Gene3D" id="1.10.510.10">
    <property type="entry name" value="Transferase(Phosphotransferase) domain 1"/>
    <property type="match status" value="1"/>
</dbReference>
<dbReference type="GO" id="GO:0004683">
    <property type="term" value="F:calcium/calmodulin-dependent protein kinase activity"/>
    <property type="evidence" value="ECO:0007669"/>
    <property type="project" value="UniProtKB-EC"/>
</dbReference>
<comment type="catalytic activity">
    <reaction evidence="11">
        <text>L-seryl-[protein] + ATP = O-phospho-L-seryl-[protein] + ADP + H(+)</text>
        <dbReference type="Rhea" id="RHEA:17989"/>
        <dbReference type="Rhea" id="RHEA-COMP:9863"/>
        <dbReference type="Rhea" id="RHEA-COMP:11604"/>
        <dbReference type="ChEBI" id="CHEBI:15378"/>
        <dbReference type="ChEBI" id="CHEBI:29999"/>
        <dbReference type="ChEBI" id="CHEBI:30616"/>
        <dbReference type="ChEBI" id="CHEBI:83421"/>
        <dbReference type="ChEBI" id="CHEBI:456216"/>
        <dbReference type="EC" id="2.7.11.17"/>
    </reaction>
</comment>
<dbReference type="GO" id="GO:0005516">
    <property type="term" value="F:calmodulin binding"/>
    <property type="evidence" value="ECO:0007669"/>
    <property type="project" value="UniProtKB-KW"/>
</dbReference>
<keyword evidence="17" id="KW-1185">Reference proteome</keyword>
<dbReference type="PROSITE" id="PS00108">
    <property type="entry name" value="PROTEIN_KINASE_ST"/>
    <property type="match status" value="1"/>
</dbReference>
<keyword evidence="5" id="KW-0808">Transferase</keyword>
<protein>
    <recommendedName>
        <fullName evidence="2">calcium/calmodulin-dependent protein kinase</fullName>
        <ecNumber evidence="2">2.7.11.17</ecNumber>
    </recommendedName>
</protein>
<keyword evidence="7" id="KW-0418">Kinase</keyword>
<feature type="binding site" evidence="12">
    <location>
        <position position="72"/>
    </location>
    <ligand>
        <name>ATP</name>
        <dbReference type="ChEBI" id="CHEBI:30616"/>
    </ligand>
</feature>
<keyword evidence="6 12" id="KW-0547">Nucleotide-binding</keyword>
<keyword evidence="4" id="KW-0597">Phosphoprotein</keyword>
<name>A0A9P8QB75_WICPI</name>
<evidence type="ECO:0000313" key="17">
    <source>
        <dbReference type="Proteomes" id="UP000774326"/>
    </source>
</evidence>
<evidence type="ECO:0000256" key="5">
    <source>
        <dbReference type="ARBA" id="ARBA00022679"/>
    </source>
</evidence>
<evidence type="ECO:0000259" key="15">
    <source>
        <dbReference type="PROSITE" id="PS50011"/>
    </source>
</evidence>
<dbReference type="Proteomes" id="UP000774326">
    <property type="component" value="Unassembled WGS sequence"/>
</dbReference>
<evidence type="ECO:0000256" key="8">
    <source>
        <dbReference type="ARBA" id="ARBA00022840"/>
    </source>
</evidence>